<dbReference type="KEGG" id="acry:AC20117_04280"/>
<protein>
    <submittedName>
        <fullName evidence="2">DNA-binding transcriptional regulator, PucR family</fullName>
    </submittedName>
</protein>
<keyword evidence="2" id="KW-0238">DNA-binding</keyword>
<name>A0A1H1DX13_9MICC</name>
<sequence length="407" mass="44273">MQSPDAERAVEEIAQALGHGVSVEDLDGDLIAYSSHQASADQVRVNFLLSKKVPADVSAWQLSHGIATAVRPVVVPANASLGMHGRVCVPLLVRGFRVGYLWVLHEQDEEAPDAILAALPGVRPLLDRLAEQLLDTNTPESDARRRREAEFLAACEGDAAAVESVAGWPEVQGRSPWTVGSMMERIEDPDTALAEQADPEASVLLQRISALQATVGIRPALFSAGTQQHAVILFRDLPGRAEHAEILKRYGAEISLRGGHPERPDMLGLSEPFTDLRRLPEAYEQSKTAVQAAAVDPQIGPLTDYRDTGVYQFLATGKGALPGRSVHFADLQEQDRNAELLPVLELLFDTDGSVADVAAQLHLHRSSVYNRLARVRSIIGADPLKGRVRLELHLSMKAARWAGRPRL</sequence>
<feature type="domain" description="PucR C-terminal helix-turn-helix" evidence="1">
    <location>
        <begin position="340"/>
        <end position="398"/>
    </location>
</feature>
<dbReference type="PANTHER" id="PTHR33744">
    <property type="entry name" value="CARBOHYDRATE DIACID REGULATOR"/>
    <property type="match status" value="1"/>
</dbReference>
<dbReference type="Proteomes" id="UP000181917">
    <property type="component" value="Unassembled WGS sequence"/>
</dbReference>
<organism evidence="2 3">
    <name type="scientific">Crystallibacter crystallopoietes</name>
    <dbReference type="NCBI Taxonomy" id="37928"/>
    <lineage>
        <taxon>Bacteria</taxon>
        <taxon>Bacillati</taxon>
        <taxon>Actinomycetota</taxon>
        <taxon>Actinomycetes</taxon>
        <taxon>Micrococcales</taxon>
        <taxon>Micrococcaceae</taxon>
        <taxon>Crystallibacter</taxon>
    </lineage>
</organism>
<dbReference type="InterPro" id="IPR025736">
    <property type="entry name" value="PucR_C-HTH_dom"/>
</dbReference>
<evidence type="ECO:0000259" key="1">
    <source>
        <dbReference type="Pfam" id="PF13556"/>
    </source>
</evidence>
<gene>
    <name evidence="2" type="ORF">SAMN04489742_2632</name>
</gene>
<accession>A0A1H1DX13</accession>
<dbReference type="GO" id="GO:0003677">
    <property type="term" value="F:DNA binding"/>
    <property type="evidence" value="ECO:0007669"/>
    <property type="project" value="UniProtKB-KW"/>
</dbReference>
<reference evidence="2 3" key="1">
    <citation type="submission" date="2016-10" db="EMBL/GenBank/DDBJ databases">
        <authorList>
            <person name="de Groot N.N."/>
        </authorList>
    </citation>
    <scope>NUCLEOTIDE SEQUENCE [LARGE SCALE GENOMIC DNA]</scope>
    <source>
        <strain evidence="2 3">DSM 20117</strain>
    </source>
</reference>
<dbReference type="Pfam" id="PF13556">
    <property type="entry name" value="HTH_30"/>
    <property type="match status" value="1"/>
</dbReference>
<dbReference type="Gene3D" id="1.10.10.2840">
    <property type="entry name" value="PucR C-terminal helix-turn-helix domain"/>
    <property type="match status" value="1"/>
</dbReference>
<dbReference type="EMBL" id="FNKH01000002">
    <property type="protein sequence ID" value="SDQ80446.1"/>
    <property type="molecule type" value="Genomic_DNA"/>
</dbReference>
<dbReference type="RefSeq" id="WP_074700840.1">
    <property type="nucleotide sequence ID" value="NZ_CP018863.1"/>
</dbReference>
<dbReference type="OrthoDB" id="3505602at2"/>
<dbReference type="InterPro" id="IPR051448">
    <property type="entry name" value="CdaR-like_regulators"/>
</dbReference>
<dbReference type="InterPro" id="IPR042070">
    <property type="entry name" value="PucR_C-HTH_sf"/>
</dbReference>
<evidence type="ECO:0000313" key="3">
    <source>
        <dbReference type="Proteomes" id="UP000181917"/>
    </source>
</evidence>
<keyword evidence="3" id="KW-1185">Reference proteome</keyword>
<dbReference type="PANTHER" id="PTHR33744:SF17">
    <property type="entry name" value="CONSERVED PROTEIN"/>
    <property type="match status" value="1"/>
</dbReference>
<evidence type="ECO:0000313" key="2">
    <source>
        <dbReference type="EMBL" id="SDQ80446.1"/>
    </source>
</evidence>
<proteinExistence type="predicted"/>
<dbReference type="AlphaFoldDB" id="A0A1H1DX13"/>
<dbReference type="STRING" id="37928.SAMN04489742_2632"/>